<sequence length="495" mass="53423">MSSDSISGRSALPHIALFPFLAKGHTIPYIQLARHLRRRRLATVTFFTTRGSNAAFVRAALSASTENDDGPAPVVVVELEFPADAQGIPRGAESAERLTSAGTLAAFVHAASLLQPQLDATLQAAQATAAPVSLLVADPFLHWANASAARIGIPKVSFFGTSTFMHVMQELVPRHNPFASLHEGEWIKMATRRRWAVPEFPHIRFTFEDLIAPCGDGPSSAAAMVELGGKVQETVNGSHGLIINSFHGLEGAYIDFWNQHLGPRAWAVGPLCCLSPDQPTNGASPRPPWIEWLDSKQESGHALLYIALGTMSAIPEAQLRALADGLEWAGMGFIWPVRLKDIDLGAGFEERTKGRGLVVREWVDQPEILRHPSVRGFLTHCGWNSILEGATAGVPLAAWPMNSDQPFHAKLLVDDLRIAVRSVRTSNGTLRGPVTGQEISELVRELMLGEAGIEAAKKAAELSALAKEAMAEGGSSWKAMEEMIAVLCAKNQENS</sequence>
<evidence type="ECO:0000313" key="7">
    <source>
        <dbReference type="Proteomes" id="UP000008810"/>
    </source>
</evidence>
<evidence type="ECO:0000313" key="5">
    <source>
        <dbReference type="EMBL" id="PNT71845.1"/>
    </source>
</evidence>
<dbReference type="FunFam" id="3.40.50.2000:FF:000107">
    <property type="entry name" value="Glycosyltransferase"/>
    <property type="match status" value="1"/>
</dbReference>
<dbReference type="PANTHER" id="PTHR48047:SF1">
    <property type="entry name" value="GLYCOSYLTRANSFERASE"/>
    <property type="match status" value="1"/>
</dbReference>
<proteinExistence type="inferred from homology"/>
<gene>
    <name evidence="5" type="ORF">BRADI_2g36322v3</name>
</gene>
<dbReference type="EMBL" id="CM000881">
    <property type="protein sequence ID" value="PNT71845.1"/>
    <property type="molecule type" value="Genomic_DNA"/>
</dbReference>
<evidence type="ECO:0000256" key="3">
    <source>
        <dbReference type="RuleBase" id="RU003718"/>
    </source>
</evidence>
<dbReference type="Gramene" id="PNT71845">
    <property type="protein sequence ID" value="PNT71845"/>
    <property type="gene ID" value="BRADI_2g36322v3"/>
</dbReference>
<dbReference type="GO" id="GO:0035251">
    <property type="term" value="F:UDP-glucosyltransferase activity"/>
    <property type="evidence" value="ECO:0000318"/>
    <property type="project" value="GO_Central"/>
</dbReference>
<keyword evidence="2 3" id="KW-0808">Transferase</keyword>
<keyword evidence="3" id="KW-0328">Glycosyltransferase</keyword>
<dbReference type="InterPro" id="IPR002213">
    <property type="entry name" value="UDP_glucos_trans"/>
</dbReference>
<dbReference type="OrthoDB" id="5835829at2759"/>
<dbReference type="PROSITE" id="PS00375">
    <property type="entry name" value="UDPGT"/>
    <property type="match status" value="1"/>
</dbReference>
<dbReference type="EC" id="2.4.1.-" evidence="4"/>
<reference evidence="6" key="3">
    <citation type="submission" date="2018-08" db="UniProtKB">
        <authorList>
            <consortium name="EnsemblPlants"/>
        </authorList>
    </citation>
    <scope>IDENTIFICATION</scope>
    <source>
        <strain evidence="6">cv. Bd21</strain>
    </source>
</reference>
<dbReference type="ExpressionAtlas" id="A0A2K2DC39">
    <property type="expression patterns" value="baseline"/>
</dbReference>
<evidence type="ECO:0000256" key="2">
    <source>
        <dbReference type="ARBA" id="ARBA00022679"/>
    </source>
</evidence>
<dbReference type="SUPFAM" id="SSF53756">
    <property type="entry name" value="UDP-Glycosyltransferase/glycogen phosphorylase"/>
    <property type="match status" value="1"/>
</dbReference>
<name>A0A2K2DC39_BRADI</name>
<dbReference type="Gene3D" id="3.40.50.2000">
    <property type="entry name" value="Glycogen Phosphorylase B"/>
    <property type="match status" value="2"/>
</dbReference>
<organism evidence="5">
    <name type="scientific">Brachypodium distachyon</name>
    <name type="common">Purple false brome</name>
    <name type="synonym">Trachynia distachya</name>
    <dbReference type="NCBI Taxonomy" id="15368"/>
    <lineage>
        <taxon>Eukaryota</taxon>
        <taxon>Viridiplantae</taxon>
        <taxon>Streptophyta</taxon>
        <taxon>Embryophyta</taxon>
        <taxon>Tracheophyta</taxon>
        <taxon>Spermatophyta</taxon>
        <taxon>Magnoliopsida</taxon>
        <taxon>Liliopsida</taxon>
        <taxon>Poales</taxon>
        <taxon>Poaceae</taxon>
        <taxon>BOP clade</taxon>
        <taxon>Pooideae</taxon>
        <taxon>Stipodae</taxon>
        <taxon>Brachypodieae</taxon>
        <taxon>Brachypodium</taxon>
    </lineage>
</organism>
<dbReference type="Proteomes" id="UP000008810">
    <property type="component" value="Chromosome 2"/>
</dbReference>
<evidence type="ECO:0000256" key="1">
    <source>
        <dbReference type="ARBA" id="ARBA00009995"/>
    </source>
</evidence>
<evidence type="ECO:0000313" key="6">
    <source>
        <dbReference type="EnsemblPlants" id="PNT71845"/>
    </source>
</evidence>
<keyword evidence="7" id="KW-1185">Reference proteome</keyword>
<dbReference type="EnsemblPlants" id="PNT71845">
    <property type="protein sequence ID" value="PNT71845"/>
    <property type="gene ID" value="BRADI_2g36322v3"/>
</dbReference>
<reference evidence="5" key="2">
    <citation type="submission" date="2017-06" db="EMBL/GenBank/DDBJ databases">
        <title>WGS assembly of Brachypodium distachyon.</title>
        <authorList>
            <consortium name="The International Brachypodium Initiative"/>
            <person name="Lucas S."/>
            <person name="Harmon-Smith M."/>
            <person name="Lail K."/>
            <person name="Tice H."/>
            <person name="Grimwood J."/>
            <person name="Bruce D."/>
            <person name="Barry K."/>
            <person name="Shu S."/>
            <person name="Lindquist E."/>
            <person name="Wang M."/>
            <person name="Pitluck S."/>
            <person name="Vogel J.P."/>
            <person name="Garvin D.F."/>
            <person name="Mockler T.C."/>
            <person name="Schmutz J."/>
            <person name="Rokhsar D."/>
            <person name="Bevan M.W."/>
        </authorList>
    </citation>
    <scope>NUCLEOTIDE SEQUENCE</scope>
    <source>
        <strain evidence="5">Bd21</strain>
    </source>
</reference>
<accession>A0A2K2DC39</accession>
<reference evidence="5 6" key="1">
    <citation type="journal article" date="2010" name="Nature">
        <title>Genome sequencing and analysis of the model grass Brachypodium distachyon.</title>
        <authorList>
            <consortium name="International Brachypodium Initiative"/>
        </authorList>
    </citation>
    <scope>NUCLEOTIDE SEQUENCE [LARGE SCALE GENOMIC DNA]</scope>
    <source>
        <strain evidence="5 6">Bd21</strain>
    </source>
</reference>
<evidence type="ECO:0000256" key="4">
    <source>
        <dbReference type="RuleBase" id="RU362057"/>
    </source>
</evidence>
<dbReference type="AlphaFoldDB" id="A0A2K2DC39"/>
<dbReference type="CDD" id="cd03784">
    <property type="entry name" value="GT1_Gtf-like"/>
    <property type="match status" value="1"/>
</dbReference>
<dbReference type="Pfam" id="PF00201">
    <property type="entry name" value="UDPGT"/>
    <property type="match status" value="1"/>
</dbReference>
<dbReference type="PANTHER" id="PTHR48047">
    <property type="entry name" value="GLYCOSYLTRANSFERASE"/>
    <property type="match status" value="1"/>
</dbReference>
<dbReference type="InterPro" id="IPR035595">
    <property type="entry name" value="UDP_glycos_trans_CS"/>
</dbReference>
<dbReference type="FunFam" id="3.40.50.2000:FF:000185">
    <property type="entry name" value="Glycosyltransferase"/>
    <property type="match status" value="1"/>
</dbReference>
<dbReference type="InParanoid" id="A0A2K2DC39"/>
<comment type="similarity">
    <text evidence="1 3">Belongs to the UDP-glycosyltransferase family.</text>
</comment>
<protein>
    <recommendedName>
        <fullName evidence="4">Glycosyltransferase</fullName>
        <ecNumber evidence="4">2.4.1.-</ecNumber>
    </recommendedName>
</protein>